<evidence type="ECO:0000313" key="3">
    <source>
        <dbReference type="EMBL" id="KAJ3473772.1"/>
    </source>
</evidence>
<dbReference type="Proteomes" id="UP001212997">
    <property type="component" value="Unassembled WGS sequence"/>
</dbReference>
<dbReference type="GO" id="GO:0008157">
    <property type="term" value="F:protein phosphatase 1 binding"/>
    <property type="evidence" value="ECO:0007669"/>
    <property type="project" value="TreeGrafter"/>
</dbReference>
<feature type="compositionally biased region" description="Basic and acidic residues" evidence="1">
    <location>
        <begin position="501"/>
        <end position="512"/>
    </location>
</feature>
<feature type="compositionally biased region" description="Low complexity" evidence="1">
    <location>
        <begin position="421"/>
        <end position="439"/>
    </location>
</feature>
<dbReference type="Pfam" id="PF08711">
    <property type="entry name" value="Med26"/>
    <property type="match status" value="1"/>
</dbReference>
<evidence type="ECO:0000259" key="2">
    <source>
        <dbReference type="Pfam" id="PF08711"/>
    </source>
</evidence>
<keyword evidence="4" id="KW-1185">Reference proteome</keyword>
<feature type="compositionally biased region" description="Low complexity" evidence="1">
    <location>
        <begin position="17"/>
        <end position="31"/>
    </location>
</feature>
<reference evidence="3" key="1">
    <citation type="submission" date="2022-07" db="EMBL/GenBank/DDBJ databases">
        <title>Genome Sequence of Physisporinus lineatus.</title>
        <authorList>
            <person name="Buettner E."/>
        </authorList>
    </citation>
    <scope>NUCLEOTIDE SEQUENCE</scope>
    <source>
        <strain evidence="3">VT162</strain>
    </source>
</reference>
<feature type="region of interest" description="Disordered" evidence="1">
    <location>
        <begin position="105"/>
        <end position="165"/>
    </location>
</feature>
<evidence type="ECO:0000256" key="1">
    <source>
        <dbReference type="SAM" id="MobiDB-lite"/>
    </source>
</evidence>
<feature type="region of interest" description="Disordered" evidence="1">
    <location>
        <begin position="392"/>
        <end position="545"/>
    </location>
</feature>
<feature type="compositionally biased region" description="Polar residues" evidence="1">
    <location>
        <begin position="731"/>
        <end position="751"/>
    </location>
</feature>
<gene>
    <name evidence="3" type="ORF">NLI96_g12832</name>
</gene>
<feature type="compositionally biased region" description="Low complexity" evidence="1">
    <location>
        <begin position="112"/>
        <end position="125"/>
    </location>
</feature>
<dbReference type="PANTHER" id="PTHR46557:SF1">
    <property type="entry name" value="SERINE_THREONINE-PROTEIN PHOSPHATASE 1 REGULATORY SUBUNIT 10"/>
    <property type="match status" value="1"/>
</dbReference>
<dbReference type="InterPro" id="IPR035441">
    <property type="entry name" value="TFIIS/LEDGF_dom_sf"/>
</dbReference>
<dbReference type="AlphaFoldDB" id="A0AAD5Y7U9"/>
<feature type="compositionally biased region" description="Polar residues" evidence="1">
    <location>
        <begin position="1"/>
        <end position="10"/>
    </location>
</feature>
<name>A0AAD5Y7U9_9APHY</name>
<feature type="domain" description="TFIIS N-terminal" evidence="2">
    <location>
        <begin position="341"/>
        <end position="383"/>
    </location>
</feature>
<feature type="region of interest" description="Disordered" evidence="1">
    <location>
        <begin position="731"/>
        <end position="760"/>
    </location>
</feature>
<protein>
    <recommendedName>
        <fullName evidence="2">TFIIS N-terminal domain-containing protein</fullName>
    </recommendedName>
</protein>
<comment type="caution">
    <text evidence="3">The sequence shown here is derived from an EMBL/GenBank/DDBJ whole genome shotgun (WGS) entry which is preliminary data.</text>
</comment>
<dbReference type="InterPro" id="IPR017923">
    <property type="entry name" value="TFIIS_N"/>
</dbReference>
<evidence type="ECO:0000313" key="4">
    <source>
        <dbReference type="Proteomes" id="UP001212997"/>
    </source>
</evidence>
<accession>A0AAD5Y7U9</accession>
<organism evidence="3 4">
    <name type="scientific">Meripilus lineatus</name>
    <dbReference type="NCBI Taxonomy" id="2056292"/>
    <lineage>
        <taxon>Eukaryota</taxon>
        <taxon>Fungi</taxon>
        <taxon>Dikarya</taxon>
        <taxon>Basidiomycota</taxon>
        <taxon>Agaricomycotina</taxon>
        <taxon>Agaricomycetes</taxon>
        <taxon>Polyporales</taxon>
        <taxon>Meripilaceae</taxon>
        <taxon>Meripilus</taxon>
    </lineage>
</organism>
<feature type="compositionally biased region" description="Basic and acidic residues" evidence="1">
    <location>
        <begin position="441"/>
        <end position="457"/>
    </location>
</feature>
<feature type="compositionally biased region" description="Low complexity" evidence="1">
    <location>
        <begin position="458"/>
        <end position="479"/>
    </location>
</feature>
<sequence length="760" mass="81304">MHTARSSQANDDWKDPSSVSGPSSSAGGQSSVDLSGFPGLGDIPAISATNPSSSAVPTQQSAFYTFPQHNFFVSGAPGPYNAVPYGGSHWTTTASSQQLPLSSYSTLNGATSQSSNNAQSQASSSVPPLMIDPALTTMNGIGASPPAQFSPPPFQHQQYLQPQHSSLNSSFLHAPASHFHHNPQLLRTQPLQQQQGTLSPYVLQSPPNGNVANHSPAPIPASAFYGTSQPAPPPAPSSSAPTAEQRKARFLSSLRRFLQPTSFSGAGAVSQLSDLIDEYGPQDVDPPTRLEILTKIRDNAGNHYFRAWAENEVAMDITKEWLKLACSAKGDTQLVETIMPLLHIIDRLPLSIEILKNTKIAKIIVRFVKDPPAPAIKDMAFNIERKIRQIIAVNKTPQPDPKEDPVAKKRKAEPPGPKVVPPMKKVAVSSTSAPSSKSSLVKKEGKSVGKDVKDAKSDSSFFSAPKPKPKLPAFKKAVPTPVKTEHDPNIAQPSSENPFEEALRSMKPRKESPATSTPPPASVASTSYVPVPSGLTRSGKKRKSVTWAPDNQLEMVKLIERAVYDDDPADVSSLSSKFSYVFTLTIKSPLAGLGTQGMHTSHNIRDLDRDEGAALHAHLFEEQIDWTEPLLIEIPGDIDVTQKGKDSLEKETQEKREQTALTAMYMSTAQIPESPAEPATQILESQVDVEVRTMLTGPESEALFGEGGPALQPDPMVTASVAELVGQLSASSSEMSGNPSLAIGTTGSGAYTGSPVPRWT</sequence>
<dbReference type="GO" id="GO:0072357">
    <property type="term" value="C:PTW/PP1 phosphatase complex"/>
    <property type="evidence" value="ECO:0007669"/>
    <property type="project" value="TreeGrafter"/>
</dbReference>
<dbReference type="EMBL" id="JANAWD010001261">
    <property type="protein sequence ID" value="KAJ3473772.1"/>
    <property type="molecule type" value="Genomic_DNA"/>
</dbReference>
<dbReference type="GO" id="GO:0000785">
    <property type="term" value="C:chromatin"/>
    <property type="evidence" value="ECO:0007669"/>
    <property type="project" value="TreeGrafter"/>
</dbReference>
<dbReference type="SUPFAM" id="SSF47676">
    <property type="entry name" value="Conserved domain common to transcription factors TFIIS, elongin A, CRSP70"/>
    <property type="match status" value="1"/>
</dbReference>
<proteinExistence type="predicted"/>
<dbReference type="PANTHER" id="PTHR46557">
    <property type="entry name" value="SERINE/THREONINE-PROTEIN PHOSPHATASE 1 REGULATORY SUBUNIT 10-RELATED"/>
    <property type="match status" value="1"/>
</dbReference>
<feature type="compositionally biased region" description="Polar residues" evidence="1">
    <location>
        <begin position="156"/>
        <end position="165"/>
    </location>
</feature>
<feature type="compositionally biased region" description="Low complexity" evidence="1">
    <location>
        <begin position="522"/>
        <end position="533"/>
    </location>
</feature>
<feature type="region of interest" description="Disordered" evidence="1">
    <location>
        <begin position="191"/>
        <end position="246"/>
    </location>
</feature>
<dbReference type="Gene3D" id="1.20.930.10">
    <property type="entry name" value="Conserved domain common to transcription factors TFIIS, elongin A, CRSP70"/>
    <property type="match status" value="1"/>
</dbReference>
<feature type="region of interest" description="Disordered" evidence="1">
    <location>
        <begin position="1"/>
        <end position="54"/>
    </location>
</feature>